<dbReference type="InterPro" id="IPR029045">
    <property type="entry name" value="ClpP/crotonase-like_dom_sf"/>
</dbReference>
<evidence type="ECO:0000313" key="7">
    <source>
        <dbReference type="Proteomes" id="UP000594262"/>
    </source>
</evidence>
<reference evidence="6" key="1">
    <citation type="submission" date="2021-01" db="UniProtKB">
        <authorList>
            <consortium name="EnsemblMetazoa"/>
        </authorList>
    </citation>
    <scope>IDENTIFICATION</scope>
</reference>
<accession>A0A7M5V6J2</accession>
<dbReference type="PANTHER" id="PTHR42987:SF8">
    <property type="entry name" value="PROTEINASE"/>
    <property type="match status" value="1"/>
</dbReference>
<protein>
    <recommendedName>
        <fullName evidence="5">Peptidase S49 domain-containing protein</fullName>
    </recommendedName>
</protein>
<comment type="similarity">
    <text evidence="1">Belongs to the peptidase S49 family.</text>
</comment>
<evidence type="ECO:0000259" key="5">
    <source>
        <dbReference type="Pfam" id="PF01343"/>
    </source>
</evidence>
<keyword evidence="4" id="KW-0720">Serine protease</keyword>
<dbReference type="Proteomes" id="UP000594262">
    <property type="component" value="Unplaced"/>
</dbReference>
<dbReference type="Gene3D" id="3.90.226.10">
    <property type="entry name" value="2-enoyl-CoA Hydratase, Chain A, domain 1"/>
    <property type="match status" value="1"/>
</dbReference>
<dbReference type="InterPro" id="IPR047272">
    <property type="entry name" value="S49_SppA_C"/>
</dbReference>
<evidence type="ECO:0000256" key="4">
    <source>
        <dbReference type="ARBA" id="ARBA00022825"/>
    </source>
</evidence>
<organism evidence="6 7">
    <name type="scientific">Clytia hemisphaerica</name>
    <dbReference type="NCBI Taxonomy" id="252671"/>
    <lineage>
        <taxon>Eukaryota</taxon>
        <taxon>Metazoa</taxon>
        <taxon>Cnidaria</taxon>
        <taxon>Hydrozoa</taxon>
        <taxon>Hydroidolina</taxon>
        <taxon>Leptothecata</taxon>
        <taxon>Obeliida</taxon>
        <taxon>Clytiidae</taxon>
        <taxon>Clytia</taxon>
    </lineage>
</organism>
<dbReference type="GeneID" id="136810209"/>
<dbReference type="Pfam" id="PF01343">
    <property type="entry name" value="Peptidase_S49"/>
    <property type="match status" value="1"/>
</dbReference>
<dbReference type="OrthoDB" id="284461at2759"/>
<dbReference type="GO" id="GO:0006508">
    <property type="term" value="P:proteolysis"/>
    <property type="evidence" value="ECO:0007669"/>
    <property type="project" value="UniProtKB-KW"/>
</dbReference>
<dbReference type="SUPFAM" id="SSF52096">
    <property type="entry name" value="ClpP/crotonase"/>
    <property type="match status" value="1"/>
</dbReference>
<dbReference type="AlphaFoldDB" id="A0A7M5V6J2"/>
<evidence type="ECO:0000256" key="2">
    <source>
        <dbReference type="ARBA" id="ARBA00022670"/>
    </source>
</evidence>
<evidence type="ECO:0000256" key="3">
    <source>
        <dbReference type="ARBA" id="ARBA00022801"/>
    </source>
</evidence>
<dbReference type="InterPro" id="IPR002142">
    <property type="entry name" value="Peptidase_S49"/>
</dbReference>
<dbReference type="RefSeq" id="XP_066922879.1">
    <property type="nucleotide sequence ID" value="XM_067066778.1"/>
</dbReference>
<proteinExistence type="inferred from homology"/>
<keyword evidence="2" id="KW-0645">Protease</keyword>
<keyword evidence="3" id="KW-0378">Hydrolase</keyword>
<evidence type="ECO:0000313" key="6">
    <source>
        <dbReference type="EnsemblMetazoa" id="CLYHEMP004306.1"/>
    </source>
</evidence>
<feature type="domain" description="Peptidase S49" evidence="5">
    <location>
        <begin position="112"/>
        <end position="252"/>
    </location>
</feature>
<dbReference type="GO" id="GO:0008236">
    <property type="term" value="F:serine-type peptidase activity"/>
    <property type="evidence" value="ECO:0007669"/>
    <property type="project" value="UniProtKB-KW"/>
</dbReference>
<keyword evidence="7" id="KW-1185">Reference proteome</keyword>
<evidence type="ECO:0000256" key="1">
    <source>
        <dbReference type="ARBA" id="ARBA00008683"/>
    </source>
</evidence>
<sequence length="305" mass="33643">MMTSINKSLNKNLTKQSIRLLSLSANSQMKLLPNFMKSKPEVAVIDLAGTIQAGRGGGLGASRRLNIANLEKSIDKAFSYKKLKSVLLNINSPGGSPAQSELIANKITRLGKQKNVKVYSFVEDLAASGGYWLACAGHEIYATNNSFIGSIGVINAKFGFDELIKKYDVDWRVYTAGKSKSFMDPFQPEKEDDVLKIKYLLNAIHQNFIDHVKKSRGGRLNANDDLLFNGDIWLAQDAIKHGLIDGIDDVCNFVEQRYGKVGEDVKLVRVNSPSANRFGLGGMFGGLTTPLDIQKDLFSKRFDVM</sequence>
<dbReference type="PANTHER" id="PTHR42987">
    <property type="entry name" value="PEPTIDASE S49"/>
    <property type="match status" value="1"/>
</dbReference>
<dbReference type="Gene3D" id="6.20.330.10">
    <property type="match status" value="1"/>
</dbReference>
<dbReference type="EnsemblMetazoa" id="CLYHEMT004306.1">
    <property type="protein sequence ID" value="CLYHEMP004306.1"/>
    <property type="gene ID" value="CLYHEMG004306"/>
</dbReference>
<dbReference type="CDD" id="cd07023">
    <property type="entry name" value="S49_Sppa_N_C"/>
    <property type="match status" value="1"/>
</dbReference>
<name>A0A7M5V6J2_9CNID</name>